<dbReference type="InterPro" id="IPR033469">
    <property type="entry name" value="CYTH-like_dom_sf"/>
</dbReference>
<evidence type="ECO:0000259" key="9">
    <source>
        <dbReference type="Pfam" id="PF02940"/>
    </source>
</evidence>
<accession>A0A7S1PPN1</accession>
<evidence type="ECO:0000313" key="10">
    <source>
        <dbReference type="EMBL" id="CAD9094912.1"/>
    </source>
</evidence>
<evidence type="ECO:0000256" key="2">
    <source>
        <dbReference type="ARBA" id="ARBA00004123"/>
    </source>
</evidence>
<keyword evidence="6" id="KW-0539">Nucleus</keyword>
<dbReference type="GO" id="GO:0004651">
    <property type="term" value="F:polynucleotide 5'-phosphatase activity"/>
    <property type="evidence" value="ECO:0007669"/>
    <property type="project" value="InterPro"/>
</dbReference>
<comment type="similarity">
    <text evidence="3">Belongs to the fungal TPase family.</text>
</comment>
<evidence type="ECO:0000256" key="7">
    <source>
        <dbReference type="ARBA" id="ARBA00035028"/>
    </source>
</evidence>
<gene>
    <name evidence="10" type="ORF">NDES1114_LOCUS3915</name>
</gene>
<name>A0A7S1PPN1_NEODS</name>
<dbReference type="InterPro" id="IPR037009">
    <property type="entry name" value="mRNA_triPase_Cet1_sf"/>
</dbReference>
<dbReference type="InterPro" id="IPR004206">
    <property type="entry name" value="mRNA_triPase_Cet1"/>
</dbReference>
<proteinExistence type="inferred from homology"/>
<dbReference type="SUPFAM" id="SSF55154">
    <property type="entry name" value="CYTH-like phosphatases"/>
    <property type="match status" value="1"/>
</dbReference>
<evidence type="ECO:0000256" key="3">
    <source>
        <dbReference type="ARBA" id="ARBA00006345"/>
    </source>
</evidence>
<dbReference type="InterPro" id="IPR040343">
    <property type="entry name" value="Cet1/Ctl1"/>
</dbReference>
<evidence type="ECO:0000256" key="8">
    <source>
        <dbReference type="ARBA" id="ARBA00047740"/>
    </source>
</evidence>
<dbReference type="AlphaFoldDB" id="A0A7S1PPN1"/>
<dbReference type="EMBL" id="HBGF01005735">
    <property type="protein sequence ID" value="CAD9094912.1"/>
    <property type="molecule type" value="Transcribed_RNA"/>
</dbReference>
<dbReference type="GO" id="GO:0006397">
    <property type="term" value="P:mRNA processing"/>
    <property type="evidence" value="ECO:0007669"/>
    <property type="project" value="UniProtKB-KW"/>
</dbReference>
<dbReference type="EC" id="3.6.1.74" evidence="7"/>
<protein>
    <recommendedName>
        <fullName evidence="7">mRNA 5'-phosphatase</fullName>
        <ecNumber evidence="7">3.6.1.74</ecNumber>
    </recommendedName>
</protein>
<keyword evidence="5" id="KW-0378">Hydrolase</keyword>
<feature type="domain" description="mRNA triphosphatase Cet1-like" evidence="9">
    <location>
        <begin position="88"/>
        <end position="206"/>
    </location>
</feature>
<comment type="catalytic activity">
    <reaction evidence="8">
        <text>a 5'-end triphospho-ribonucleoside in mRNA + H2O = a 5'-end diphospho-ribonucleoside in mRNA + phosphate + H(+)</text>
        <dbReference type="Rhea" id="RHEA:67004"/>
        <dbReference type="Rhea" id="RHEA-COMP:17164"/>
        <dbReference type="Rhea" id="RHEA-COMP:17165"/>
        <dbReference type="ChEBI" id="CHEBI:15377"/>
        <dbReference type="ChEBI" id="CHEBI:15378"/>
        <dbReference type="ChEBI" id="CHEBI:43474"/>
        <dbReference type="ChEBI" id="CHEBI:167616"/>
        <dbReference type="ChEBI" id="CHEBI:167618"/>
        <dbReference type="EC" id="3.6.1.74"/>
    </reaction>
    <physiologicalReaction direction="left-to-right" evidence="8">
        <dbReference type="Rhea" id="RHEA:67005"/>
    </physiologicalReaction>
</comment>
<comment type="subcellular location">
    <subcellularLocation>
        <location evidence="2">Nucleus</location>
    </subcellularLocation>
</comment>
<evidence type="ECO:0000256" key="1">
    <source>
        <dbReference type="ARBA" id="ARBA00001946"/>
    </source>
</evidence>
<dbReference type="Gene3D" id="3.20.100.10">
    <property type="entry name" value="mRNA triphosphatase Cet1-like"/>
    <property type="match status" value="1"/>
</dbReference>
<reference evidence="10" key="1">
    <citation type="submission" date="2021-01" db="EMBL/GenBank/DDBJ databases">
        <authorList>
            <person name="Corre E."/>
            <person name="Pelletier E."/>
            <person name="Niang G."/>
            <person name="Scheremetjew M."/>
            <person name="Finn R."/>
            <person name="Kale V."/>
            <person name="Holt S."/>
            <person name="Cochrane G."/>
            <person name="Meng A."/>
            <person name="Brown T."/>
            <person name="Cohen L."/>
        </authorList>
    </citation>
    <scope>NUCLEOTIDE SEQUENCE</scope>
    <source>
        <strain evidence="10">CCAP 1951/1</strain>
    </source>
</reference>
<keyword evidence="4" id="KW-0507">mRNA processing</keyword>
<dbReference type="Pfam" id="PF02940">
    <property type="entry name" value="mRNA_triPase"/>
    <property type="match status" value="1"/>
</dbReference>
<dbReference type="PANTHER" id="PTHR28118:SF1">
    <property type="entry name" value="POLYNUCLEOTIDE 5'-TRIPHOSPHATASE CTL1-RELATED"/>
    <property type="match status" value="1"/>
</dbReference>
<dbReference type="GO" id="GO:0140818">
    <property type="term" value="F:mRNA 5'-triphosphate monophosphatase activity"/>
    <property type="evidence" value="ECO:0007669"/>
    <property type="project" value="UniProtKB-EC"/>
</dbReference>
<evidence type="ECO:0000256" key="5">
    <source>
        <dbReference type="ARBA" id="ARBA00022801"/>
    </source>
</evidence>
<dbReference type="PANTHER" id="PTHR28118">
    <property type="entry name" value="POLYNUCLEOTIDE 5'-TRIPHOSPHATASE-RELATED"/>
    <property type="match status" value="1"/>
</dbReference>
<evidence type="ECO:0000256" key="4">
    <source>
        <dbReference type="ARBA" id="ARBA00022664"/>
    </source>
</evidence>
<comment type="cofactor">
    <cofactor evidence="1">
        <name>Mg(2+)</name>
        <dbReference type="ChEBI" id="CHEBI:18420"/>
    </cofactor>
</comment>
<organism evidence="10">
    <name type="scientific">Neobodo designis</name>
    <name type="common">Flagellated protozoan</name>
    <name type="synonym">Bodo designis</name>
    <dbReference type="NCBI Taxonomy" id="312471"/>
    <lineage>
        <taxon>Eukaryota</taxon>
        <taxon>Discoba</taxon>
        <taxon>Euglenozoa</taxon>
        <taxon>Kinetoplastea</taxon>
        <taxon>Metakinetoplastina</taxon>
        <taxon>Neobodonida</taxon>
        <taxon>Neobodo</taxon>
    </lineage>
</organism>
<sequence>MDHPRAVCTELAQNDDAAKASSSLQTADDVNAISALLLERFKAYLSESDEIEVEARLCTIRGPAKGATCRLVQEKHTVDVGVDRKSFTKVLRYVAERAHDPPVKAKTTDIRDKDVRVTKNHSNGGEVTSVRKIRRAVLDVFVAGSLYDVRFAVSTETPCSPREFPEKKPLEARDKDRTSYCLGNERVDLTTVESRGRVTREVEIEMGKANATDLPHFVENVLRIVEAAG</sequence>
<dbReference type="GO" id="GO:0005634">
    <property type="term" value="C:nucleus"/>
    <property type="evidence" value="ECO:0007669"/>
    <property type="project" value="UniProtKB-SubCell"/>
</dbReference>
<evidence type="ECO:0000256" key="6">
    <source>
        <dbReference type="ARBA" id="ARBA00023242"/>
    </source>
</evidence>
<dbReference type="CDD" id="cd07470">
    <property type="entry name" value="CYTH-like_mRNA_RTPase"/>
    <property type="match status" value="1"/>
</dbReference>